<proteinExistence type="predicted"/>
<organism evidence="1 2">
    <name type="scientific">Bombyx mori</name>
    <name type="common">Silk moth</name>
    <dbReference type="NCBI Taxonomy" id="7091"/>
    <lineage>
        <taxon>Eukaryota</taxon>
        <taxon>Metazoa</taxon>
        <taxon>Ecdysozoa</taxon>
        <taxon>Arthropoda</taxon>
        <taxon>Hexapoda</taxon>
        <taxon>Insecta</taxon>
        <taxon>Pterygota</taxon>
        <taxon>Neoptera</taxon>
        <taxon>Endopterygota</taxon>
        <taxon>Lepidoptera</taxon>
        <taxon>Glossata</taxon>
        <taxon>Ditrysia</taxon>
        <taxon>Bombycoidea</taxon>
        <taxon>Bombycidae</taxon>
        <taxon>Bombycinae</taxon>
        <taxon>Bombyx</taxon>
    </lineage>
</organism>
<evidence type="ECO:0000313" key="2">
    <source>
        <dbReference type="Proteomes" id="UP000005204"/>
    </source>
</evidence>
<reference evidence="1" key="2">
    <citation type="submission" date="2022-06" db="UniProtKB">
        <authorList>
            <consortium name="EnsemblMetazoa"/>
        </authorList>
    </citation>
    <scope>IDENTIFICATION</scope>
    <source>
        <strain evidence="1">p50T (Dazao)</strain>
    </source>
</reference>
<evidence type="ECO:0000313" key="1">
    <source>
        <dbReference type="EnsemblMetazoa" id="XP_037874535.1"/>
    </source>
</evidence>
<dbReference type="EnsemblMetazoa" id="XM_038018607.1">
    <property type="protein sequence ID" value="XP_037874535.1"/>
    <property type="gene ID" value="LOC119630128"/>
</dbReference>
<dbReference type="Proteomes" id="UP000005204">
    <property type="component" value="Unassembled WGS sequence"/>
</dbReference>
<protein>
    <submittedName>
        <fullName evidence="1">Uncharacterized protein</fullName>
    </submittedName>
</protein>
<name>A0A8R2M4S2_BOMMO</name>
<keyword evidence="2" id="KW-1185">Reference proteome</keyword>
<accession>A0A8R2M4S2</accession>
<reference evidence="2" key="1">
    <citation type="journal article" date="2008" name="Insect Biochem. Mol. Biol.">
        <title>The genome of a lepidopteran model insect, the silkworm Bombyx mori.</title>
        <authorList>
            <consortium name="International Silkworm Genome Consortium"/>
        </authorList>
    </citation>
    <scope>NUCLEOTIDE SEQUENCE [LARGE SCALE GENOMIC DNA]</scope>
    <source>
        <strain evidence="2">p50T</strain>
    </source>
</reference>
<dbReference type="AlphaFoldDB" id="A0A8R2M4S2"/>
<sequence>MNTTYLYYTYSEVLENCCLSYFTKPSGKRTILITPLCTLPTEVAHATLHGMGLIHRTRKPFKFKNVKAVLFSSNCTDYKNKMMNLNKALPLR</sequence>